<evidence type="ECO:0000259" key="2">
    <source>
        <dbReference type="SMART" id="SM00903"/>
    </source>
</evidence>
<reference evidence="3" key="1">
    <citation type="journal article" date="2011" name="Environ. Microbiol.">
        <title>Time-series analyses of Monterey Bay coastal microbial picoplankton using a 'genome proxy' microarray.</title>
        <authorList>
            <person name="Rich V.I."/>
            <person name="Pham V.D."/>
            <person name="Eppley J."/>
            <person name="Shi Y."/>
            <person name="DeLong E.F."/>
        </authorList>
    </citation>
    <scope>NUCLEOTIDE SEQUENCE</scope>
</reference>
<dbReference type="GO" id="GO:0010181">
    <property type="term" value="F:FMN binding"/>
    <property type="evidence" value="ECO:0007669"/>
    <property type="project" value="InterPro"/>
</dbReference>
<keyword evidence="1" id="KW-0560">Oxidoreductase</keyword>
<dbReference type="AlphaFoldDB" id="E0XPA6"/>
<organism evidence="3">
    <name type="scientific">uncultured bacterium HF0010_16H03</name>
    <dbReference type="NCBI Taxonomy" id="710811"/>
    <lineage>
        <taxon>Bacteria</taxon>
        <taxon>environmental samples</taxon>
    </lineage>
</organism>
<name>E0XPA6_9BACT</name>
<accession>E0XPA6</accession>
<dbReference type="InterPro" id="IPR050268">
    <property type="entry name" value="NADH-dep_flavin_reductase"/>
</dbReference>
<dbReference type="GO" id="GO:0042602">
    <property type="term" value="F:riboflavin reductase (NADPH) activity"/>
    <property type="evidence" value="ECO:0007669"/>
    <property type="project" value="TreeGrafter"/>
</dbReference>
<dbReference type="Pfam" id="PF01613">
    <property type="entry name" value="Flavin_Reduct"/>
    <property type="match status" value="1"/>
</dbReference>
<protein>
    <submittedName>
        <fullName evidence="3">Conserved protein/domain typically associated with flavoprotein oxygenases, dim6/ntab family</fullName>
    </submittedName>
</protein>
<sequence>MTLQDNFRKAMRSYVYSVSILSNANANANSEYHAITVSSVTSVSLDPPSLLVCINKSASIHNSIVIGSKFCINLLTKDHEELSNICSSYENEDKRFKSDEWDLADVPFLKRAQANIFCEVDQLISYHTHSIVIGKVLRSNNSDDINTLTYVDGRYE</sequence>
<feature type="domain" description="Flavin reductase like" evidence="2">
    <location>
        <begin position="11"/>
        <end position="156"/>
    </location>
</feature>
<proteinExistence type="predicted"/>
<evidence type="ECO:0000313" key="3">
    <source>
        <dbReference type="EMBL" id="ADI16247.1"/>
    </source>
</evidence>
<dbReference type="Gene3D" id="2.30.110.10">
    <property type="entry name" value="Electron Transport, Fmn-binding Protein, Chain A"/>
    <property type="match status" value="1"/>
</dbReference>
<dbReference type="SMART" id="SM00903">
    <property type="entry name" value="Flavin_Reduct"/>
    <property type="match status" value="1"/>
</dbReference>
<evidence type="ECO:0000256" key="1">
    <source>
        <dbReference type="ARBA" id="ARBA00023002"/>
    </source>
</evidence>
<dbReference type="PANTHER" id="PTHR30466:SF1">
    <property type="entry name" value="FMN REDUCTASE (NADH) RUTF"/>
    <property type="match status" value="1"/>
</dbReference>
<dbReference type="EMBL" id="GU474833">
    <property type="protein sequence ID" value="ADI16247.1"/>
    <property type="molecule type" value="Genomic_DNA"/>
</dbReference>
<dbReference type="InterPro" id="IPR012349">
    <property type="entry name" value="Split_barrel_FMN-bd"/>
</dbReference>
<dbReference type="InterPro" id="IPR002563">
    <property type="entry name" value="Flavin_Rdtase-like_dom"/>
</dbReference>
<dbReference type="PANTHER" id="PTHR30466">
    <property type="entry name" value="FLAVIN REDUCTASE"/>
    <property type="match status" value="1"/>
</dbReference>
<dbReference type="SUPFAM" id="SSF50475">
    <property type="entry name" value="FMN-binding split barrel"/>
    <property type="match status" value="1"/>
</dbReference>